<sequence>MASSSTGWCSSPLLYQPLNKDKREIRLFEILPITPDDKVNCKLHTVLLTPDLYYTCISYVWGDPNITEDIVVDGVTRQVTVNLATALRHLKQHWIDIERKSDPELDTSKFRLWADALCINQKDLTERLHQVGMMSDIYSSAAMVLAWITANGKVVQKAFKAFEKIVRIAEENVDSESWDSALPSKFTGLTEMELFKICDSLPPWNLSELSWLCPRVSAGVDLPNLNNFHDGPYGAVYKFFKLNFWNRVWIYQEVILARRLYFVSRTRCIEHSSCLVALKGLMAYTRLLKENNRGSKQQHNINMLQAVLIKFWHLSKMRFLLRGTIDGDKDPDFSLWHLDSYFSPDLEASNKLDFIYGLLGVTKSPIIPDYTKSIREVTLEFMAWILPAWKAVEGRKRKNDRQIFDFLSFLNTHAAGLKRVDHLPSWAPVFPKAERRRPIIRDPTERRSAFRTVPELSKGLPIAVINDSLWIKGIKVQVVKTVYPKPVSGHLLTDGLQECIMSLTQSPLDRYTNSEKSVLEVLCCTLLRKESYENYAFDAGLCVGFWLFQSGNIADTDKLKRQWCQKPYVNTVIYNWSQKGQAFQGCKLFTTNDGYIGTMPDDVKLGDVVCVLAGSNELAVLRPEGDHYLFVGCCFMIGLMSGEVSELLAKGTAKIETIEIR</sequence>
<protein>
    <recommendedName>
        <fullName evidence="1">Heterokaryon incompatibility domain-containing protein</fullName>
    </recommendedName>
</protein>
<evidence type="ECO:0000259" key="1">
    <source>
        <dbReference type="Pfam" id="PF06985"/>
    </source>
</evidence>
<dbReference type="InterPro" id="IPR010730">
    <property type="entry name" value="HET"/>
</dbReference>
<dbReference type="Pfam" id="PF26639">
    <property type="entry name" value="Het-6_barrel"/>
    <property type="match status" value="1"/>
</dbReference>
<dbReference type="PANTHER" id="PTHR24148:SF73">
    <property type="entry name" value="HET DOMAIN PROTEIN (AFU_ORTHOLOGUE AFUA_8G01020)"/>
    <property type="match status" value="1"/>
</dbReference>
<dbReference type="Pfam" id="PF06985">
    <property type="entry name" value="HET"/>
    <property type="match status" value="1"/>
</dbReference>
<evidence type="ECO:0000313" key="3">
    <source>
        <dbReference type="Proteomes" id="UP000573603"/>
    </source>
</evidence>
<name>A0A8H4Z2E0_9HYPO</name>
<dbReference type="PANTHER" id="PTHR24148">
    <property type="entry name" value="ANKYRIN REPEAT DOMAIN-CONTAINING PROTEIN 39 HOMOLOG-RELATED"/>
    <property type="match status" value="1"/>
</dbReference>
<proteinExistence type="predicted"/>
<dbReference type="EMBL" id="JABEVY010000291">
    <property type="protein sequence ID" value="KAF5238320.1"/>
    <property type="molecule type" value="Genomic_DNA"/>
</dbReference>
<accession>A0A8H4Z2E0</accession>
<feature type="domain" description="Heterokaryon incompatibility" evidence="1">
    <location>
        <begin position="54"/>
        <end position="253"/>
    </location>
</feature>
<comment type="caution">
    <text evidence="2">The sequence shown here is derived from an EMBL/GenBank/DDBJ whole genome shotgun (WGS) entry which is preliminary data.</text>
</comment>
<dbReference type="AlphaFoldDB" id="A0A8H4Z2E0"/>
<dbReference type="InterPro" id="IPR052895">
    <property type="entry name" value="HetReg/Transcr_Mod"/>
</dbReference>
<reference evidence="2 3" key="1">
    <citation type="journal article" date="2020" name="BMC Genomics">
        <title>Correction to: Identification and distribution of gene clusters required for synthesis of sphingolipid metabolism inhibitors in diverse species of the filamentous fungus Fusarium.</title>
        <authorList>
            <person name="Kim H.S."/>
            <person name="Lohmar J.M."/>
            <person name="Busman M."/>
            <person name="Brown D.W."/>
            <person name="Naumann T.A."/>
            <person name="Divon H.H."/>
            <person name="Lysoe E."/>
            <person name="Uhlig S."/>
            <person name="Proctor R.H."/>
        </authorList>
    </citation>
    <scope>NUCLEOTIDE SEQUENCE [LARGE SCALE GENOMIC DNA]</scope>
    <source>
        <strain evidence="2 3">NRRL 25214</strain>
    </source>
</reference>
<evidence type="ECO:0000313" key="2">
    <source>
        <dbReference type="EMBL" id="KAF5238320.1"/>
    </source>
</evidence>
<dbReference type="Proteomes" id="UP000573603">
    <property type="component" value="Unassembled WGS sequence"/>
</dbReference>
<gene>
    <name evidence="2" type="ORF">FANTH_10352</name>
</gene>
<organism evidence="2 3">
    <name type="scientific">Fusarium anthophilum</name>
    <dbReference type="NCBI Taxonomy" id="48485"/>
    <lineage>
        <taxon>Eukaryota</taxon>
        <taxon>Fungi</taxon>
        <taxon>Dikarya</taxon>
        <taxon>Ascomycota</taxon>
        <taxon>Pezizomycotina</taxon>
        <taxon>Sordariomycetes</taxon>
        <taxon>Hypocreomycetidae</taxon>
        <taxon>Hypocreales</taxon>
        <taxon>Nectriaceae</taxon>
        <taxon>Fusarium</taxon>
        <taxon>Fusarium fujikuroi species complex</taxon>
    </lineage>
</organism>
<keyword evidence="3" id="KW-1185">Reference proteome</keyword>